<dbReference type="RefSeq" id="WP_257490339.1">
    <property type="nucleotide sequence ID" value="NZ_JANJZL010000003.1"/>
</dbReference>
<name>A0A9X2S6K3_9FIRM</name>
<gene>
    <name evidence="1" type="ORF">NSA23_06215</name>
</gene>
<dbReference type="EMBL" id="JANJZL010000003">
    <property type="protein sequence ID" value="MCR2043712.1"/>
    <property type="molecule type" value="Genomic_DNA"/>
</dbReference>
<evidence type="ECO:0000313" key="1">
    <source>
        <dbReference type="EMBL" id="MCR2043712.1"/>
    </source>
</evidence>
<dbReference type="AlphaFoldDB" id="A0A9X2S6K3"/>
<evidence type="ECO:0000313" key="2">
    <source>
        <dbReference type="Proteomes" id="UP001142078"/>
    </source>
</evidence>
<protein>
    <submittedName>
        <fullName evidence="1">Uncharacterized protein</fullName>
    </submittedName>
</protein>
<dbReference type="Proteomes" id="UP001142078">
    <property type="component" value="Unassembled WGS sequence"/>
</dbReference>
<proteinExistence type="predicted"/>
<keyword evidence="2" id="KW-1185">Reference proteome</keyword>
<accession>A0A9X2S6K3</accession>
<organism evidence="1 2">
    <name type="scientific">Anaerosalibacter massiliensis</name>
    <dbReference type="NCBI Taxonomy" id="1347392"/>
    <lineage>
        <taxon>Bacteria</taxon>
        <taxon>Bacillati</taxon>
        <taxon>Bacillota</taxon>
        <taxon>Tissierellia</taxon>
        <taxon>Tissierellales</taxon>
        <taxon>Sporanaerobacteraceae</taxon>
        <taxon>Anaerosalibacter</taxon>
    </lineage>
</organism>
<sequence>MTALEEQDHITDFYIASKSAAIFKSIKTRVSHLLGSIIVTSQVKRPMSEGFPANAEYFKLEFLDKNSVSLGQQFREILPLLWLKSGAIGKRPEVNSNDEPEMLILPQNGFAILVDETKFAEFTEKLSEEDNIQVVYFVTNSEEAFREMTAGVKANNTYQLYRDYIDNFVLGSRRDS</sequence>
<comment type="caution">
    <text evidence="1">The sequence shown here is derived from an EMBL/GenBank/DDBJ whole genome shotgun (WGS) entry which is preliminary data.</text>
</comment>
<reference evidence="1" key="1">
    <citation type="submission" date="2022-07" db="EMBL/GenBank/DDBJ databases">
        <title>Enhanced cultured diversity of the mouse gut microbiota enables custom-made synthetic communities.</title>
        <authorList>
            <person name="Afrizal A."/>
        </authorList>
    </citation>
    <scope>NUCLEOTIDE SEQUENCE</scope>
    <source>
        <strain evidence="1">DSM 29482</strain>
    </source>
</reference>